<reference evidence="1 2" key="1">
    <citation type="submission" date="2018-06" db="EMBL/GenBank/DDBJ databases">
        <title>Genomic Encyclopedia of Archaeal and Bacterial Type Strains, Phase II (KMG-II): from individual species to whole genera.</title>
        <authorList>
            <person name="Goeker M."/>
        </authorList>
    </citation>
    <scope>NUCLEOTIDE SEQUENCE [LARGE SCALE GENOMIC DNA]</scope>
    <source>
        <strain evidence="1 2">KACC 16626</strain>
    </source>
</reference>
<sequence>MNHEQLLSKSYLDLLELMDDLITMHQKNKAWRQRFLSEITPLLEQLTLYHDYYDIRCETFEKNSDCYIQLLEILKSTKIIANELLQGSAQRVEILKELDYHNPNINLSKNKLLYLADHAPTTIDLYELLVSKLLRNPALFRVNAEETYKELADCLEHSLLFINAVHSNPSNTDLANYLIV</sequence>
<keyword evidence="2" id="KW-1185">Reference proteome</keyword>
<comment type="caution">
    <text evidence="1">The sequence shown here is derived from an EMBL/GenBank/DDBJ whole genome shotgun (WGS) entry which is preliminary data.</text>
</comment>
<accession>A0A318TQH0</accession>
<gene>
    <name evidence="1" type="ORF">BJ095_1121</name>
</gene>
<proteinExistence type="predicted"/>
<organism evidence="1 2">
    <name type="scientific">Ureibacillus chungkukjangi</name>
    <dbReference type="NCBI Taxonomy" id="1202712"/>
    <lineage>
        <taxon>Bacteria</taxon>
        <taxon>Bacillati</taxon>
        <taxon>Bacillota</taxon>
        <taxon>Bacilli</taxon>
        <taxon>Bacillales</taxon>
        <taxon>Caryophanaceae</taxon>
        <taxon>Ureibacillus</taxon>
    </lineage>
</organism>
<dbReference type="Proteomes" id="UP000247416">
    <property type="component" value="Unassembled WGS sequence"/>
</dbReference>
<protein>
    <submittedName>
        <fullName evidence="1">Uncharacterized protein</fullName>
    </submittedName>
</protein>
<dbReference type="EMBL" id="QJTJ01000012">
    <property type="protein sequence ID" value="PYF06040.1"/>
    <property type="molecule type" value="Genomic_DNA"/>
</dbReference>
<dbReference type="OrthoDB" id="2740369at2"/>
<name>A0A318TQH0_9BACL</name>
<dbReference type="RefSeq" id="WP_110561295.1">
    <property type="nucleotide sequence ID" value="NZ_QJTJ01000012.1"/>
</dbReference>
<evidence type="ECO:0000313" key="1">
    <source>
        <dbReference type="EMBL" id="PYF06040.1"/>
    </source>
</evidence>
<dbReference type="AlphaFoldDB" id="A0A318TQH0"/>
<evidence type="ECO:0000313" key="2">
    <source>
        <dbReference type="Proteomes" id="UP000247416"/>
    </source>
</evidence>